<name>A0ABT9RT80_9MICC</name>
<evidence type="ECO:0000313" key="1">
    <source>
        <dbReference type="EMBL" id="MDP9887424.1"/>
    </source>
</evidence>
<proteinExistence type="predicted"/>
<evidence type="ECO:0000313" key="2">
    <source>
        <dbReference type="Proteomes" id="UP001226577"/>
    </source>
</evidence>
<comment type="caution">
    <text evidence="1">The sequence shown here is derived from an EMBL/GenBank/DDBJ whole genome shotgun (WGS) entry which is preliminary data.</text>
</comment>
<organism evidence="1 2">
    <name type="scientific">Pseudarthrobacter enclensis</name>
    <dbReference type="NCBI Taxonomy" id="993070"/>
    <lineage>
        <taxon>Bacteria</taxon>
        <taxon>Bacillati</taxon>
        <taxon>Actinomycetota</taxon>
        <taxon>Actinomycetes</taxon>
        <taxon>Micrococcales</taxon>
        <taxon>Micrococcaceae</taxon>
        <taxon>Pseudarthrobacter</taxon>
    </lineage>
</organism>
<protein>
    <submittedName>
        <fullName evidence="1">Uncharacterized protein</fullName>
    </submittedName>
</protein>
<dbReference type="Proteomes" id="UP001226577">
    <property type="component" value="Unassembled WGS sequence"/>
</dbReference>
<reference evidence="1 2" key="1">
    <citation type="submission" date="2023-07" db="EMBL/GenBank/DDBJ databases">
        <title>Sorghum-associated microbial communities from plants grown in Nebraska, USA.</title>
        <authorList>
            <person name="Schachtman D."/>
        </authorList>
    </citation>
    <scope>NUCLEOTIDE SEQUENCE [LARGE SCALE GENOMIC DNA]</scope>
    <source>
        <strain evidence="1 2">CC222</strain>
    </source>
</reference>
<gene>
    <name evidence="1" type="ORF">J2X98_000999</name>
</gene>
<accession>A0ABT9RT80</accession>
<sequence length="56" mass="6195">MQLYPAVVIRETPGTARFTVFYILDESPFSGIIPARKLPLKYPPTSGGRGTPDLCR</sequence>
<keyword evidence="2" id="KW-1185">Reference proteome</keyword>
<dbReference type="EMBL" id="JAUSRE010000004">
    <property type="protein sequence ID" value="MDP9887424.1"/>
    <property type="molecule type" value="Genomic_DNA"/>
</dbReference>